<dbReference type="Proteomes" id="UP000005741">
    <property type="component" value="Chromosome"/>
</dbReference>
<sequence>MQAEEQHSRVTLTIHPDIKDRVCSLKRGNDTYNDVLKTMPDTIEIGEEGDCHGIIFLHSVLVKGDLKKLKKPITLRMHIEDNGTIHLANTEFKLLVLCDNLNEAIKEAQYEYSDLFDIYNNSETKMSKDAEKFGKKLKDSVWM</sequence>
<protein>
    <submittedName>
        <fullName evidence="1">Uncharacterized protein</fullName>
    </submittedName>
</protein>
<dbReference type="HOGENOM" id="CLU_1801710_0_0_2"/>
<proteinExistence type="predicted"/>
<dbReference type="InParanoid" id="H1YYH3"/>
<gene>
    <name evidence="1" type="ORF">Metlim_0949</name>
</gene>
<dbReference type="EMBL" id="CM001436">
    <property type="protein sequence ID" value="EHQ35071.1"/>
    <property type="molecule type" value="Genomic_DNA"/>
</dbReference>
<dbReference type="AlphaFoldDB" id="H1YYH3"/>
<dbReference type="OrthoDB" id="375747at2157"/>
<evidence type="ECO:0000313" key="2">
    <source>
        <dbReference type="Proteomes" id="UP000005741"/>
    </source>
</evidence>
<organism evidence="1 2">
    <name type="scientific">Methanoplanus limicola DSM 2279</name>
    <dbReference type="NCBI Taxonomy" id="937775"/>
    <lineage>
        <taxon>Archaea</taxon>
        <taxon>Methanobacteriati</taxon>
        <taxon>Methanobacteriota</taxon>
        <taxon>Stenosarchaea group</taxon>
        <taxon>Methanomicrobia</taxon>
        <taxon>Methanomicrobiales</taxon>
        <taxon>Methanomicrobiaceae</taxon>
        <taxon>Methanoplanus</taxon>
    </lineage>
</organism>
<reference evidence="1 2" key="1">
    <citation type="submission" date="2011-10" db="EMBL/GenBank/DDBJ databases">
        <title>The Improved High-Quality Draft genome of Methanoplanus limicola DSM 2279.</title>
        <authorList>
            <consortium name="US DOE Joint Genome Institute (JGI-PGF)"/>
            <person name="Lucas S."/>
            <person name="Copeland A."/>
            <person name="Lapidus A."/>
            <person name="Glavina del Rio T."/>
            <person name="Dalin E."/>
            <person name="Tice H."/>
            <person name="Bruce D."/>
            <person name="Goodwin L."/>
            <person name="Pitluck S."/>
            <person name="Peters L."/>
            <person name="Mikhailova N."/>
            <person name="Lu M."/>
            <person name="Kyrpides N."/>
            <person name="Mavromatis K."/>
            <person name="Ivanova N."/>
            <person name="Markowitz V."/>
            <person name="Cheng J.-F."/>
            <person name="Hugenholtz P."/>
            <person name="Woyke T."/>
            <person name="Wu D."/>
            <person name="Wirth R."/>
            <person name="Brambilla E.-M."/>
            <person name="Klenk H.-P."/>
            <person name="Eisen J.A."/>
        </authorList>
    </citation>
    <scope>NUCLEOTIDE SEQUENCE [LARGE SCALE GENOMIC DNA]</scope>
    <source>
        <strain evidence="1 2">DSM 2279</strain>
    </source>
</reference>
<dbReference type="RefSeq" id="WP_004076802.1">
    <property type="nucleotide sequence ID" value="NZ_CM001436.1"/>
</dbReference>
<keyword evidence="2" id="KW-1185">Reference proteome</keyword>
<name>H1YYH3_9EURY</name>
<accession>H1YYH3</accession>
<evidence type="ECO:0000313" key="1">
    <source>
        <dbReference type="EMBL" id="EHQ35071.1"/>
    </source>
</evidence>